<dbReference type="Proteomes" id="UP000885664">
    <property type="component" value="Unassembled WGS sequence"/>
</dbReference>
<feature type="transmembrane region" description="Helical" evidence="1">
    <location>
        <begin position="165"/>
        <end position="186"/>
    </location>
</feature>
<evidence type="ECO:0000256" key="1">
    <source>
        <dbReference type="SAM" id="Phobius"/>
    </source>
</evidence>
<protein>
    <submittedName>
        <fullName evidence="2">Uncharacterized protein</fullName>
    </submittedName>
</protein>
<dbReference type="AlphaFoldDB" id="A0A7C2UKT4"/>
<dbReference type="EMBL" id="DSFE01000036">
    <property type="protein sequence ID" value="HEU97489.1"/>
    <property type="molecule type" value="Genomic_DNA"/>
</dbReference>
<keyword evidence="1" id="KW-0812">Transmembrane</keyword>
<accession>A0A7C2UKT4</accession>
<keyword evidence="1" id="KW-1133">Transmembrane helix</keyword>
<reference evidence="2" key="1">
    <citation type="journal article" date="2020" name="mSystems">
        <title>Genome- and Community-Level Interaction Insights into Carbon Utilization and Element Cycling Functions of Hydrothermarchaeota in Hydrothermal Sediment.</title>
        <authorList>
            <person name="Zhou Z."/>
            <person name="Liu Y."/>
            <person name="Xu W."/>
            <person name="Pan J."/>
            <person name="Luo Z.H."/>
            <person name="Li M."/>
        </authorList>
    </citation>
    <scope>NUCLEOTIDE SEQUENCE [LARGE SCALE GENOMIC DNA]</scope>
    <source>
        <strain evidence="2">SpSt-1259</strain>
    </source>
</reference>
<comment type="caution">
    <text evidence="2">The sequence shown here is derived from an EMBL/GenBank/DDBJ whole genome shotgun (WGS) entry which is preliminary data.</text>
</comment>
<feature type="transmembrane region" description="Helical" evidence="1">
    <location>
        <begin position="26"/>
        <end position="46"/>
    </location>
</feature>
<sequence length="292" mass="31492">MTGKERNRFGGSSNAPLRAVISGLNGWQIVLIASICIAIAFAFSSLSSAFSSLLNLASQTGNLSYEVPILADISGKGEVSLFCIPSTKEGLYLPDYFKTLIHNSSTVEVGWVNKVSEAEVLGFTGSNASYGYFLSSSCNSTLVEKNSEELIAVSILGEINMFSNYWIAASISITFLSVFSMVIRHIEQLRRSLEYVFQSGATSRILFIEVIKASVILSFLSNLFGMAVGLLSLRATSLIIEMIVGFSPLPPSLIPEQAIDVFVLSSLVITLAIVAPSYTLAIRKSEAAERIV</sequence>
<name>A0A7C2UKT4_9CREN</name>
<feature type="transmembrane region" description="Helical" evidence="1">
    <location>
        <begin position="261"/>
        <end position="281"/>
    </location>
</feature>
<proteinExistence type="predicted"/>
<evidence type="ECO:0000313" key="2">
    <source>
        <dbReference type="EMBL" id="HEU97489.1"/>
    </source>
</evidence>
<feature type="transmembrane region" description="Helical" evidence="1">
    <location>
        <begin position="206"/>
        <end position="224"/>
    </location>
</feature>
<gene>
    <name evidence="2" type="ORF">ENO36_01350</name>
</gene>
<organism evidence="2">
    <name type="scientific">Fervidicoccus fontis</name>
    <dbReference type="NCBI Taxonomy" id="683846"/>
    <lineage>
        <taxon>Archaea</taxon>
        <taxon>Thermoproteota</taxon>
        <taxon>Thermoprotei</taxon>
        <taxon>Fervidicoccales</taxon>
        <taxon>Fervidicoccaceae</taxon>
        <taxon>Fervidicoccus</taxon>
    </lineage>
</organism>
<keyword evidence="1" id="KW-0472">Membrane</keyword>